<keyword evidence="1" id="KW-0812">Transmembrane</keyword>
<evidence type="ECO:0000313" key="3">
    <source>
        <dbReference type="Proteomes" id="UP001595912"/>
    </source>
</evidence>
<sequence>MRRLAETLEDIAGQAKLYDVTSAAVRGANRRRRARTLAASALSVLVVSCVLVNVVTLLGLDGGIGRPDLGPGRQNGEPPALVRPLLDSPARGSLAGDINLQKDVLDRIIADPDAYGLPGDRAKLRVLFAGDLFGNRRLVVVAGATGVPRLVNLTGGAGASAKSLKLTGWSDVEGPVVRDDWRSNNRGDDGYVLVLGPAGYDVSVSDSPRYLADGTIKRDWKAEPAGYVARDTKALPNGLRVRISRDATVLYEGAVASPGTARRGAVDVNPLHGRGKPAPRAAEGAADALAYSTGLTGPDIRYVVLWSDDFWVEDPNKVGTGMGQIATVMALTPDGGGPYITLATDASPEPNSRTHPNAAGVIGDPEKALLVMRLPHFTQDPLDTLQIVAPPAAVRVEFVRQGDGAVLATTPLTNGVGRLELPAPVEGTVRAFDAKGAVVAERAYTDAFTYGDSSNVEPQVRGW</sequence>
<accession>A0ABV9VWW2</accession>
<evidence type="ECO:0000313" key="2">
    <source>
        <dbReference type="EMBL" id="MFC5000900.1"/>
    </source>
</evidence>
<keyword evidence="1" id="KW-0472">Membrane</keyword>
<proteinExistence type="predicted"/>
<keyword evidence="3" id="KW-1185">Reference proteome</keyword>
<dbReference type="Proteomes" id="UP001595912">
    <property type="component" value="Unassembled WGS sequence"/>
</dbReference>
<name>A0ABV9VWW2_9ACTN</name>
<comment type="caution">
    <text evidence="2">The sequence shown here is derived from an EMBL/GenBank/DDBJ whole genome shotgun (WGS) entry which is preliminary data.</text>
</comment>
<feature type="transmembrane region" description="Helical" evidence="1">
    <location>
        <begin position="36"/>
        <end position="60"/>
    </location>
</feature>
<organism evidence="2 3">
    <name type="scientific">Dactylosporangium cerinum</name>
    <dbReference type="NCBI Taxonomy" id="1434730"/>
    <lineage>
        <taxon>Bacteria</taxon>
        <taxon>Bacillati</taxon>
        <taxon>Actinomycetota</taxon>
        <taxon>Actinomycetes</taxon>
        <taxon>Micromonosporales</taxon>
        <taxon>Micromonosporaceae</taxon>
        <taxon>Dactylosporangium</taxon>
    </lineage>
</organism>
<keyword evidence="1" id="KW-1133">Transmembrane helix</keyword>
<reference evidence="3" key="1">
    <citation type="journal article" date="2019" name="Int. J. Syst. Evol. Microbiol.">
        <title>The Global Catalogue of Microorganisms (GCM) 10K type strain sequencing project: providing services to taxonomists for standard genome sequencing and annotation.</title>
        <authorList>
            <consortium name="The Broad Institute Genomics Platform"/>
            <consortium name="The Broad Institute Genome Sequencing Center for Infectious Disease"/>
            <person name="Wu L."/>
            <person name="Ma J."/>
        </authorList>
    </citation>
    <scope>NUCLEOTIDE SEQUENCE [LARGE SCALE GENOMIC DNA]</scope>
    <source>
        <strain evidence="3">CGMCC 4.7152</strain>
    </source>
</reference>
<dbReference type="EMBL" id="JBHSIU010000028">
    <property type="protein sequence ID" value="MFC5000900.1"/>
    <property type="molecule type" value="Genomic_DNA"/>
</dbReference>
<evidence type="ECO:0000256" key="1">
    <source>
        <dbReference type="SAM" id="Phobius"/>
    </source>
</evidence>
<protein>
    <submittedName>
        <fullName evidence="2">Uncharacterized protein</fullName>
    </submittedName>
</protein>
<gene>
    <name evidence="2" type="ORF">ACFPIJ_24050</name>
</gene>
<dbReference type="RefSeq" id="WP_380117428.1">
    <property type="nucleotide sequence ID" value="NZ_JBHSIU010000028.1"/>
</dbReference>